<protein>
    <recommendedName>
        <fullName evidence="7 8">Large ribosomal subunit protein bL20</fullName>
    </recommendedName>
</protein>
<dbReference type="NCBIfam" id="TIGR01032">
    <property type="entry name" value="rplT_bact"/>
    <property type="match status" value="1"/>
</dbReference>
<evidence type="ECO:0000256" key="5">
    <source>
        <dbReference type="ARBA" id="ARBA00023274"/>
    </source>
</evidence>
<dbReference type="Gene3D" id="6.10.160.10">
    <property type="match status" value="1"/>
</dbReference>
<dbReference type="CDD" id="cd07026">
    <property type="entry name" value="Ribosomal_L20"/>
    <property type="match status" value="1"/>
</dbReference>
<dbReference type="GO" id="GO:0019843">
    <property type="term" value="F:rRNA binding"/>
    <property type="evidence" value="ECO:0007669"/>
    <property type="project" value="UniProtKB-UniRule"/>
</dbReference>
<name>A0A7C1FQY2_9CHLR</name>
<evidence type="ECO:0000256" key="2">
    <source>
        <dbReference type="ARBA" id="ARBA00022730"/>
    </source>
</evidence>
<comment type="function">
    <text evidence="6 8 9">Binds directly to 23S ribosomal RNA and is necessary for the in vitro assembly process of the 50S ribosomal subunit. It is not involved in the protein synthesizing functions of that subunit.</text>
</comment>
<dbReference type="Gene3D" id="1.10.1900.20">
    <property type="entry name" value="Ribosomal protein L20"/>
    <property type="match status" value="1"/>
</dbReference>
<dbReference type="SUPFAM" id="SSF74731">
    <property type="entry name" value="Ribosomal protein L20"/>
    <property type="match status" value="1"/>
</dbReference>
<evidence type="ECO:0000313" key="10">
    <source>
        <dbReference type="EMBL" id="HDX32898.1"/>
    </source>
</evidence>
<accession>A0A7C1FQY2</accession>
<keyword evidence="5 8" id="KW-0687">Ribonucleoprotein</keyword>
<evidence type="ECO:0000256" key="1">
    <source>
        <dbReference type="ARBA" id="ARBA00007698"/>
    </source>
</evidence>
<organism evidence="10">
    <name type="scientific">Caldilinea aerophila</name>
    <dbReference type="NCBI Taxonomy" id="133453"/>
    <lineage>
        <taxon>Bacteria</taxon>
        <taxon>Bacillati</taxon>
        <taxon>Chloroflexota</taxon>
        <taxon>Caldilineae</taxon>
        <taxon>Caldilineales</taxon>
        <taxon>Caldilineaceae</taxon>
        <taxon>Caldilinea</taxon>
    </lineage>
</organism>
<dbReference type="InterPro" id="IPR049946">
    <property type="entry name" value="RIBOSOMAL_L20_CS"/>
</dbReference>
<evidence type="ECO:0000256" key="7">
    <source>
        <dbReference type="ARBA" id="ARBA00035172"/>
    </source>
</evidence>
<evidence type="ECO:0000256" key="8">
    <source>
        <dbReference type="HAMAP-Rule" id="MF_00382"/>
    </source>
</evidence>
<dbReference type="GO" id="GO:1990904">
    <property type="term" value="C:ribonucleoprotein complex"/>
    <property type="evidence" value="ECO:0007669"/>
    <property type="project" value="UniProtKB-KW"/>
</dbReference>
<dbReference type="GO" id="GO:0006412">
    <property type="term" value="P:translation"/>
    <property type="evidence" value="ECO:0007669"/>
    <property type="project" value="InterPro"/>
</dbReference>
<reference evidence="10" key="1">
    <citation type="journal article" date="2020" name="mSystems">
        <title>Genome- and Community-Level Interaction Insights into Carbon Utilization and Element Cycling Functions of Hydrothermarchaeota in Hydrothermal Sediment.</title>
        <authorList>
            <person name="Zhou Z."/>
            <person name="Liu Y."/>
            <person name="Xu W."/>
            <person name="Pan J."/>
            <person name="Luo Z.H."/>
            <person name="Li M."/>
        </authorList>
    </citation>
    <scope>NUCLEOTIDE SEQUENCE [LARGE SCALE GENOMIC DNA]</scope>
    <source>
        <strain evidence="10">SpSt-289</strain>
    </source>
</reference>
<dbReference type="HAMAP" id="MF_00382">
    <property type="entry name" value="Ribosomal_bL20"/>
    <property type="match status" value="1"/>
</dbReference>
<dbReference type="Pfam" id="PF00453">
    <property type="entry name" value="Ribosomal_L20"/>
    <property type="match status" value="1"/>
</dbReference>
<dbReference type="EMBL" id="DSMG01000165">
    <property type="protein sequence ID" value="HDX32898.1"/>
    <property type="molecule type" value="Genomic_DNA"/>
</dbReference>
<comment type="similarity">
    <text evidence="1 8 9">Belongs to the bacterial ribosomal protein bL20 family.</text>
</comment>
<dbReference type="InterPro" id="IPR005813">
    <property type="entry name" value="Ribosomal_bL20"/>
</dbReference>
<keyword evidence="3 8" id="KW-0694">RNA-binding</keyword>
<evidence type="ECO:0000256" key="4">
    <source>
        <dbReference type="ARBA" id="ARBA00022980"/>
    </source>
</evidence>
<dbReference type="PRINTS" id="PR00062">
    <property type="entry name" value="RIBOSOMALL20"/>
</dbReference>
<dbReference type="GO" id="GO:0000027">
    <property type="term" value="P:ribosomal large subunit assembly"/>
    <property type="evidence" value="ECO:0007669"/>
    <property type="project" value="UniProtKB-UniRule"/>
</dbReference>
<comment type="caution">
    <text evidence="10">The sequence shown here is derived from an EMBL/GenBank/DDBJ whole genome shotgun (WGS) entry which is preliminary data.</text>
</comment>
<evidence type="ECO:0000256" key="9">
    <source>
        <dbReference type="RuleBase" id="RU000560"/>
    </source>
</evidence>
<sequence length="118" mass="13856">MPRSRPKVYAHRRHKKVLKFTKGQFGTRSKLFRRANEAMLKSLFYAYRDRRNRKRDFRSLWIQRINAAARQNGLNYSQFIHGLKKADVQVDRKVLASIAYNDAATFARLAEVAKAQLS</sequence>
<proteinExistence type="inferred from homology"/>
<evidence type="ECO:0000256" key="6">
    <source>
        <dbReference type="ARBA" id="ARBA00024775"/>
    </source>
</evidence>
<dbReference type="AlphaFoldDB" id="A0A7C1FQY2"/>
<gene>
    <name evidence="8" type="primary">rplT</name>
    <name evidence="10" type="ORF">ENQ20_15625</name>
</gene>
<dbReference type="PROSITE" id="PS00937">
    <property type="entry name" value="RIBOSOMAL_L20"/>
    <property type="match status" value="1"/>
</dbReference>
<keyword evidence="2 8" id="KW-0699">rRNA-binding</keyword>
<keyword evidence="4 8" id="KW-0689">Ribosomal protein</keyword>
<dbReference type="PANTHER" id="PTHR10986">
    <property type="entry name" value="39S RIBOSOMAL PROTEIN L20"/>
    <property type="match status" value="1"/>
</dbReference>
<evidence type="ECO:0000256" key="3">
    <source>
        <dbReference type="ARBA" id="ARBA00022884"/>
    </source>
</evidence>
<dbReference type="FunFam" id="1.10.1900.20:FF:000001">
    <property type="entry name" value="50S ribosomal protein L20"/>
    <property type="match status" value="1"/>
</dbReference>
<dbReference type="GO" id="GO:0005840">
    <property type="term" value="C:ribosome"/>
    <property type="evidence" value="ECO:0007669"/>
    <property type="project" value="UniProtKB-KW"/>
</dbReference>
<dbReference type="GO" id="GO:0003735">
    <property type="term" value="F:structural constituent of ribosome"/>
    <property type="evidence" value="ECO:0007669"/>
    <property type="project" value="InterPro"/>
</dbReference>
<dbReference type="InterPro" id="IPR035566">
    <property type="entry name" value="Ribosomal_protein_bL20_C"/>
</dbReference>